<evidence type="ECO:0000256" key="4">
    <source>
        <dbReference type="ARBA" id="ARBA00047686"/>
    </source>
</evidence>
<dbReference type="Pfam" id="PF00692">
    <property type="entry name" value="dUTPase"/>
    <property type="match status" value="1"/>
</dbReference>
<dbReference type="InterPro" id="IPR036157">
    <property type="entry name" value="dUTPase-like_sf"/>
</dbReference>
<comment type="pathway">
    <text evidence="5">Pyrimidine metabolism; dUMP biosynthesis; dUMP from dCTP (dUTP route): step 2/2.</text>
</comment>
<dbReference type="PANTHER" id="PTHR11241:SF0">
    <property type="entry name" value="DEOXYURIDINE 5'-TRIPHOSPHATE NUCLEOTIDOHYDROLASE"/>
    <property type="match status" value="1"/>
</dbReference>
<comment type="similarity">
    <text evidence="1 5">Belongs to the dUTPase family.</text>
</comment>
<dbReference type="EC" id="3.6.1.23" evidence="5"/>
<evidence type="ECO:0000256" key="1">
    <source>
        <dbReference type="ARBA" id="ARBA00006581"/>
    </source>
</evidence>
<feature type="binding site" evidence="5">
    <location>
        <begin position="91"/>
        <end position="93"/>
    </location>
    <ligand>
        <name>substrate</name>
    </ligand>
</feature>
<dbReference type="GO" id="GO:0046081">
    <property type="term" value="P:dUTP catabolic process"/>
    <property type="evidence" value="ECO:0007669"/>
    <property type="project" value="InterPro"/>
</dbReference>
<evidence type="ECO:0000256" key="2">
    <source>
        <dbReference type="ARBA" id="ARBA00022801"/>
    </source>
</evidence>
<feature type="domain" description="dUTPase-like" evidence="6">
    <location>
        <begin position="18"/>
        <end position="153"/>
    </location>
</feature>
<dbReference type="eggNOG" id="COG0756">
    <property type="taxonomic scope" value="Bacteria"/>
</dbReference>
<feature type="binding site" evidence="5">
    <location>
        <position position="87"/>
    </location>
    <ligand>
        <name>substrate</name>
    </ligand>
</feature>
<dbReference type="Gene3D" id="2.70.40.10">
    <property type="match status" value="1"/>
</dbReference>
<dbReference type="GO" id="GO:0000287">
    <property type="term" value="F:magnesium ion binding"/>
    <property type="evidence" value="ECO:0007669"/>
    <property type="project" value="UniProtKB-UniRule"/>
</dbReference>
<dbReference type="UniPathway" id="UPA00610">
    <property type="reaction ID" value="UER00666"/>
</dbReference>
<keyword evidence="2 5" id="KW-0378">Hydrolase</keyword>
<name>K2H8E9_9RHOB</name>
<feature type="binding site" evidence="5">
    <location>
        <begin position="74"/>
        <end position="76"/>
    </location>
    <ligand>
        <name>substrate</name>
    </ligand>
</feature>
<sequence>MNRVEVSLMREGWADPTIPLPTYATDGAAGADIRANFAAPDRGGLPIEPMARAIVPTGLRMAIPEGFEMQLRPRSGLARDHGVTLVNAPATIDADYRGAVAILLINLGQVPFVVLHGMRIAQGVIAPVVRAAFAETDRLDGTPRGTGGFGSTGTS</sequence>
<dbReference type="Proteomes" id="UP000006765">
    <property type="component" value="Unassembled WGS sequence"/>
</dbReference>
<dbReference type="GO" id="GO:0004170">
    <property type="term" value="F:dUTP diphosphatase activity"/>
    <property type="evidence" value="ECO:0007669"/>
    <property type="project" value="UniProtKB-UniRule"/>
</dbReference>
<proteinExistence type="inferred from homology"/>
<dbReference type="HAMAP" id="MF_00116">
    <property type="entry name" value="dUTPase_bact"/>
    <property type="match status" value="1"/>
</dbReference>
<dbReference type="GO" id="GO:0006226">
    <property type="term" value="P:dUMP biosynthetic process"/>
    <property type="evidence" value="ECO:0007669"/>
    <property type="project" value="UniProtKB-UniRule"/>
</dbReference>
<dbReference type="InterPro" id="IPR033704">
    <property type="entry name" value="dUTPase_trimeric"/>
</dbReference>
<dbReference type="STRING" id="1231392.OCGS_1854"/>
<comment type="catalytic activity">
    <reaction evidence="4 5">
        <text>dUTP + H2O = dUMP + diphosphate + H(+)</text>
        <dbReference type="Rhea" id="RHEA:10248"/>
        <dbReference type="ChEBI" id="CHEBI:15377"/>
        <dbReference type="ChEBI" id="CHEBI:15378"/>
        <dbReference type="ChEBI" id="CHEBI:33019"/>
        <dbReference type="ChEBI" id="CHEBI:61555"/>
        <dbReference type="ChEBI" id="CHEBI:246422"/>
        <dbReference type="EC" id="3.6.1.23"/>
    </reaction>
</comment>
<dbReference type="NCBIfam" id="TIGR00576">
    <property type="entry name" value="dut"/>
    <property type="match status" value="1"/>
</dbReference>
<dbReference type="InterPro" id="IPR008181">
    <property type="entry name" value="dUTPase"/>
</dbReference>
<evidence type="ECO:0000313" key="7">
    <source>
        <dbReference type="EMBL" id="EKE43873.1"/>
    </source>
</evidence>
<dbReference type="CDD" id="cd07557">
    <property type="entry name" value="trimeric_dUTPase"/>
    <property type="match status" value="1"/>
</dbReference>
<evidence type="ECO:0000256" key="3">
    <source>
        <dbReference type="ARBA" id="ARBA00023080"/>
    </source>
</evidence>
<keyword evidence="3 5" id="KW-0546">Nucleotide metabolism</keyword>
<keyword evidence="8" id="KW-1185">Reference proteome</keyword>
<gene>
    <name evidence="5" type="primary">dut</name>
    <name evidence="7" type="ORF">OCGS_1854</name>
</gene>
<comment type="cofactor">
    <cofactor evidence="5">
        <name>Mg(2+)</name>
        <dbReference type="ChEBI" id="CHEBI:18420"/>
    </cofactor>
</comment>
<organism evidence="7 8">
    <name type="scientific">Oceaniovalibus guishaninsula JLT2003</name>
    <dbReference type="NCBI Taxonomy" id="1231392"/>
    <lineage>
        <taxon>Bacteria</taxon>
        <taxon>Pseudomonadati</taxon>
        <taxon>Pseudomonadota</taxon>
        <taxon>Alphaproteobacteria</taxon>
        <taxon>Rhodobacterales</taxon>
        <taxon>Roseobacteraceae</taxon>
        <taxon>Oceaniovalibus</taxon>
    </lineage>
</organism>
<dbReference type="NCBIfam" id="NF001862">
    <property type="entry name" value="PRK00601.1"/>
    <property type="match status" value="1"/>
</dbReference>
<protein>
    <recommendedName>
        <fullName evidence="5">Deoxyuridine 5'-triphosphate nucleotidohydrolase</fullName>
        <shortName evidence="5">dUTPase</shortName>
        <ecNumber evidence="5">3.6.1.23</ecNumber>
    </recommendedName>
    <alternativeName>
        <fullName evidence="5">dUTP pyrophosphatase</fullName>
    </alternativeName>
</protein>
<keyword evidence="5" id="KW-0460">Magnesium</keyword>
<evidence type="ECO:0000259" key="6">
    <source>
        <dbReference type="Pfam" id="PF00692"/>
    </source>
</evidence>
<reference evidence="7 8" key="1">
    <citation type="journal article" date="2012" name="J. Bacteriol.">
        <title>Draft Genome Sequence of Oceaniovalibus guishaninsula JLT2003T.</title>
        <authorList>
            <person name="Tang K."/>
            <person name="Liu K."/>
            <person name="Jiao N."/>
        </authorList>
    </citation>
    <scope>NUCLEOTIDE SEQUENCE [LARGE SCALE GENOMIC DNA]</scope>
    <source>
        <strain evidence="7 8">JLT2003</strain>
    </source>
</reference>
<dbReference type="PANTHER" id="PTHR11241">
    <property type="entry name" value="DEOXYURIDINE 5'-TRIPHOSPHATE NUCLEOTIDOHYDROLASE"/>
    <property type="match status" value="1"/>
</dbReference>
<comment type="caution">
    <text evidence="5">Lacks conserved residue(s) required for the propagation of feature annotation.</text>
</comment>
<keyword evidence="5" id="KW-0479">Metal-binding</keyword>
<dbReference type="PATRIC" id="fig|1231392.3.peg.1864"/>
<dbReference type="SUPFAM" id="SSF51283">
    <property type="entry name" value="dUTPase-like"/>
    <property type="match status" value="1"/>
</dbReference>
<dbReference type="AlphaFoldDB" id="K2H8E9"/>
<accession>K2H8E9</accession>
<comment type="function">
    <text evidence="5">This enzyme is involved in nucleotide metabolism: it produces dUMP, the immediate precursor of thymidine nucleotides and it decreases the intracellular concentration of dUTP so that uracil cannot be incorporated into DNA.</text>
</comment>
<comment type="caution">
    <text evidence="7">The sequence shown here is derived from an EMBL/GenBank/DDBJ whole genome shotgun (WGS) entry which is preliminary data.</text>
</comment>
<dbReference type="InterPro" id="IPR029054">
    <property type="entry name" value="dUTPase-like"/>
</dbReference>
<evidence type="ECO:0000313" key="8">
    <source>
        <dbReference type="Proteomes" id="UP000006765"/>
    </source>
</evidence>
<dbReference type="EMBL" id="AMGO01000046">
    <property type="protein sequence ID" value="EKE43873.1"/>
    <property type="molecule type" value="Genomic_DNA"/>
</dbReference>
<evidence type="ECO:0000256" key="5">
    <source>
        <dbReference type="HAMAP-Rule" id="MF_00116"/>
    </source>
</evidence>